<name>A0A7I8JTT9_SPIIN</name>
<evidence type="ECO:0000256" key="7">
    <source>
        <dbReference type="SAM" id="MobiDB-lite"/>
    </source>
</evidence>
<keyword evidence="3 6" id="KW-0805">Transcription regulation</keyword>
<organism evidence="9">
    <name type="scientific">Spirodela intermedia</name>
    <name type="common">Intermediate duckweed</name>
    <dbReference type="NCBI Taxonomy" id="51605"/>
    <lineage>
        <taxon>Eukaryota</taxon>
        <taxon>Viridiplantae</taxon>
        <taxon>Streptophyta</taxon>
        <taxon>Embryophyta</taxon>
        <taxon>Tracheophyta</taxon>
        <taxon>Spermatophyta</taxon>
        <taxon>Magnoliopsida</taxon>
        <taxon>Liliopsida</taxon>
        <taxon>Araceae</taxon>
        <taxon>Lemnoideae</taxon>
        <taxon>Spirodela</taxon>
    </lineage>
</organism>
<dbReference type="GO" id="GO:0006357">
    <property type="term" value="P:regulation of transcription by RNA polymerase II"/>
    <property type="evidence" value="ECO:0007669"/>
    <property type="project" value="InterPro"/>
</dbReference>
<dbReference type="EMBL" id="LR743605">
    <property type="protein sequence ID" value="CAA2634599.1"/>
    <property type="molecule type" value="Genomic_DNA"/>
</dbReference>
<evidence type="ECO:0000256" key="2">
    <source>
        <dbReference type="ARBA" id="ARBA00008035"/>
    </source>
</evidence>
<dbReference type="Proteomes" id="UP001189122">
    <property type="component" value="Unassembled WGS sequence"/>
</dbReference>
<feature type="region of interest" description="Disordered" evidence="7">
    <location>
        <begin position="442"/>
        <end position="468"/>
    </location>
</feature>
<evidence type="ECO:0000256" key="3">
    <source>
        <dbReference type="ARBA" id="ARBA00023015"/>
    </source>
</evidence>
<evidence type="ECO:0000259" key="8">
    <source>
        <dbReference type="Pfam" id="PF10513"/>
    </source>
</evidence>
<accession>A0A7I8JTT9</accession>
<dbReference type="EMBL" id="CACRZD030000018">
    <property type="protein sequence ID" value="CAA6673588.1"/>
    <property type="molecule type" value="Genomic_DNA"/>
</dbReference>
<dbReference type="GO" id="GO:0035267">
    <property type="term" value="C:NuA4 histone acetyltransferase complex"/>
    <property type="evidence" value="ECO:0007669"/>
    <property type="project" value="InterPro"/>
</dbReference>
<evidence type="ECO:0000256" key="6">
    <source>
        <dbReference type="RuleBase" id="RU361124"/>
    </source>
</evidence>
<dbReference type="InterPro" id="IPR019542">
    <property type="entry name" value="Enhancer_polycomb-like_N"/>
</dbReference>
<reference evidence="9 10" key="1">
    <citation type="submission" date="2019-12" db="EMBL/GenBank/DDBJ databases">
        <authorList>
            <person name="Scholz U."/>
            <person name="Mascher M."/>
            <person name="Fiebig A."/>
        </authorList>
    </citation>
    <scope>NUCLEOTIDE SEQUENCE</scope>
</reference>
<feature type="domain" description="Enhancer of polycomb-like N-terminal" evidence="8">
    <location>
        <begin position="304"/>
        <end position="390"/>
    </location>
</feature>
<dbReference type="PANTHER" id="PTHR14898">
    <property type="entry name" value="ENHANCER OF POLYCOMB"/>
    <property type="match status" value="1"/>
</dbReference>
<dbReference type="GO" id="GO:0005634">
    <property type="term" value="C:nucleus"/>
    <property type="evidence" value="ECO:0007669"/>
    <property type="project" value="UniProtKB-SubCell"/>
</dbReference>
<evidence type="ECO:0000313" key="10">
    <source>
        <dbReference type="Proteomes" id="UP001189122"/>
    </source>
</evidence>
<dbReference type="InterPro" id="IPR024943">
    <property type="entry name" value="Enhancer_polycomb"/>
</dbReference>
<comment type="similarity">
    <text evidence="2 6">Belongs to the enhancer of polycomb family.</text>
</comment>
<keyword evidence="4 6" id="KW-0804">Transcription</keyword>
<evidence type="ECO:0000256" key="5">
    <source>
        <dbReference type="ARBA" id="ARBA00023242"/>
    </source>
</evidence>
<keyword evidence="10" id="KW-1185">Reference proteome</keyword>
<dbReference type="Pfam" id="PF10513">
    <property type="entry name" value="EPL1"/>
    <property type="match status" value="1"/>
</dbReference>
<feature type="compositionally biased region" description="Basic residues" evidence="7">
    <location>
        <begin position="445"/>
        <end position="466"/>
    </location>
</feature>
<protein>
    <recommendedName>
        <fullName evidence="6">Enhancer of polycomb-like protein</fullName>
    </recommendedName>
</protein>
<evidence type="ECO:0000313" key="9">
    <source>
        <dbReference type="EMBL" id="CAA2634599.1"/>
    </source>
</evidence>
<comment type="subcellular location">
    <subcellularLocation>
        <location evidence="1 6">Nucleus</location>
    </subcellularLocation>
</comment>
<gene>
    <name evidence="9" type="ORF">SI7747_18020005</name>
</gene>
<sequence>MPSVGTRRSTRVFVRKNVTKRLSLYKPVGNQVVGDGDGSSYEWMELFGSSGESEDADWWRGRRSGYMSRKGSKEGLKKCRYHAEEGLERGDVSLEDMPSKFLLQEDSGISFPNGKLKFFDMQNGMLKVDVRVKVHPIHESREFEALSDKALDSPLTESGAEEYASPVSQKRRRFDAKNSIKRMKEPKTAFAEAKQNVDGLSCSTNILVIEADRCWREDGAKVVLELSSSSEWCIVVKLGDSTRFMHKAQEMKPSSSNRFTHATIWTGENGWKLEFYDKNDWNVFKELHKECIERNLQGIPTRIVPVPGVREVPGYEESCPSHFARPDSYIHVENDEVDRVLMSESASYDMDSGDEEWLERLNTSLSCGDVDRSSLISKDDFEKIISAFEKAAYSHPDDVSDQGAAAALCSQFGNLRTVGDVYDYWMKKRRQKHSALIRVFQGQPPRKRQPTQKPLLRKKRSFKRQGSHAGRGNLDIFFEAAAKQEAVQRFQAAEAATGRYVDAAVRLRSRAQELMMNADLAIYKAAMALRIAEEIKESASPDLSILSSPEASQGQLITGLERRAMAMSHRVSDSGKLALFSSSNSGLEAVIFVKVDDDYLNRQRPKTSMQGAPVLWVKSSVRSEKLKFRGIWPKMPKEEVSMSTSCSFNGCTCNSAPLKGGMGTSPVPEWQSEKLLSVQKVNSELLE</sequence>
<evidence type="ECO:0000256" key="4">
    <source>
        <dbReference type="ARBA" id="ARBA00023163"/>
    </source>
</evidence>
<dbReference type="AlphaFoldDB" id="A0A7I8JTT9"/>
<evidence type="ECO:0000256" key="1">
    <source>
        <dbReference type="ARBA" id="ARBA00004123"/>
    </source>
</evidence>
<proteinExistence type="inferred from homology"/>
<keyword evidence="5 6" id="KW-0539">Nucleus</keyword>